<dbReference type="Gene3D" id="3.30.1330.60">
    <property type="entry name" value="OmpA-like domain"/>
    <property type="match status" value="1"/>
</dbReference>
<keyword evidence="8" id="KW-1185">Reference proteome</keyword>
<keyword evidence="2 4" id="KW-0472">Membrane</keyword>
<evidence type="ECO:0000256" key="4">
    <source>
        <dbReference type="PROSITE-ProRule" id="PRU00473"/>
    </source>
</evidence>
<dbReference type="InterPro" id="IPR006665">
    <property type="entry name" value="OmpA-like"/>
</dbReference>
<dbReference type="Pfam" id="PF00691">
    <property type="entry name" value="OmpA"/>
    <property type="match status" value="1"/>
</dbReference>
<evidence type="ECO:0000313" key="8">
    <source>
        <dbReference type="Proteomes" id="UP000284605"/>
    </source>
</evidence>
<sequence>MEATMFRSKSFLNRGIAALPLCLLLGAGAGAQSRVDMRGVDPSQCDVYLAIGRALPPECQSAAPSTGVTTRGLGLDIEEGGAPGTAAGVAPPAGGTHTPPDVKEGVFTLQFALNSSVLTPQARAVLDKVAVVMNDPASAGAKFVVKGFTDASGSGETNMQLSMARARAARDYLVTVRGVAAASITAEGYGETQLLSGIGPNSPWHRRVEILADFRG</sequence>
<dbReference type="PRINTS" id="PR01021">
    <property type="entry name" value="OMPADOMAIN"/>
</dbReference>
<evidence type="ECO:0000256" key="1">
    <source>
        <dbReference type="ARBA" id="ARBA00004442"/>
    </source>
</evidence>
<dbReference type="InterPro" id="IPR006664">
    <property type="entry name" value="OMP_bac"/>
</dbReference>
<keyword evidence="5" id="KW-0732">Signal</keyword>
<evidence type="ECO:0000256" key="2">
    <source>
        <dbReference type="ARBA" id="ARBA00023136"/>
    </source>
</evidence>
<dbReference type="PROSITE" id="PS51123">
    <property type="entry name" value="OMPA_2"/>
    <property type="match status" value="1"/>
</dbReference>
<dbReference type="SUPFAM" id="SSF103088">
    <property type="entry name" value="OmpA-like"/>
    <property type="match status" value="1"/>
</dbReference>
<feature type="signal peptide" evidence="5">
    <location>
        <begin position="1"/>
        <end position="31"/>
    </location>
</feature>
<feature type="chain" id="PRO_5019121577" evidence="5">
    <location>
        <begin position="32"/>
        <end position="216"/>
    </location>
</feature>
<dbReference type="EMBL" id="QYUK01000011">
    <property type="protein sequence ID" value="RJF88310.1"/>
    <property type="molecule type" value="Genomic_DNA"/>
</dbReference>
<protein>
    <submittedName>
        <fullName evidence="7">OmpA family protein</fullName>
    </submittedName>
</protein>
<dbReference type="PANTHER" id="PTHR30329">
    <property type="entry name" value="STATOR ELEMENT OF FLAGELLAR MOTOR COMPLEX"/>
    <property type="match status" value="1"/>
</dbReference>
<dbReference type="InterPro" id="IPR050330">
    <property type="entry name" value="Bact_OuterMem_StrucFunc"/>
</dbReference>
<name>A0A418WE83_9PROT</name>
<evidence type="ECO:0000313" key="7">
    <source>
        <dbReference type="EMBL" id="RJF88310.1"/>
    </source>
</evidence>
<proteinExistence type="predicted"/>
<dbReference type="Proteomes" id="UP000284605">
    <property type="component" value="Unassembled WGS sequence"/>
</dbReference>
<organism evidence="7 8">
    <name type="scientific">Oleomonas cavernae</name>
    <dbReference type="NCBI Taxonomy" id="2320859"/>
    <lineage>
        <taxon>Bacteria</taxon>
        <taxon>Pseudomonadati</taxon>
        <taxon>Pseudomonadota</taxon>
        <taxon>Alphaproteobacteria</taxon>
        <taxon>Acetobacterales</taxon>
        <taxon>Acetobacteraceae</taxon>
        <taxon>Oleomonas</taxon>
    </lineage>
</organism>
<comment type="caution">
    <text evidence="7">The sequence shown here is derived from an EMBL/GenBank/DDBJ whole genome shotgun (WGS) entry which is preliminary data.</text>
</comment>
<dbReference type="GO" id="GO:0009279">
    <property type="term" value="C:cell outer membrane"/>
    <property type="evidence" value="ECO:0007669"/>
    <property type="project" value="UniProtKB-SubCell"/>
</dbReference>
<feature type="domain" description="OmpA-like" evidence="6">
    <location>
        <begin position="98"/>
        <end position="216"/>
    </location>
</feature>
<keyword evidence="3" id="KW-0998">Cell outer membrane</keyword>
<comment type="subcellular location">
    <subcellularLocation>
        <location evidence="1">Cell outer membrane</location>
    </subcellularLocation>
</comment>
<accession>A0A418WE83</accession>
<reference evidence="7 8" key="1">
    <citation type="submission" date="2018-09" db="EMBL/GenBank/DDBJ databases">
        <authorList>
            <person name="Zhu H."/>
        </authorList>
    </citation>
    <scope>NUCLEOTIDE SEQUENCE [LARGE SCALE GENOMIC DNA]</scope>
    <source>
        <strain evidence="7 8">K1W22B-8</strain>
    </source>
</reference>
<evidence type="ECO:0000256" key="3">
    <source>
        <dbReference type="ARBA" id="ARBA00023237"/>
    </source>
</evidence>
<dbReference type="InterPro" id="IPR036737">
    <property type="entry name" value="OmpA-like_sf"/>
</dbReference>
<dbReference type="CDD" id="cd07185">
    <property type="entry name" value="OmpA_C-like"/>
    <property type="match status" value="1"/>
</dbReference>
<dbReference type="PANTHER" id="PTHR30329:SF21">
    <property type="entry name" value="LIPOPROTEIN YIAD-RELATED"/>
    <property type="match status" value="1"/>
</dbReference>
<dbReference type="AlphaFoldDB" id="A0A418WE83"/>
<evidence type="ECO:0000259" key="6">
    <source>
        <dbReference type="PROSITE" id="PS51123"/>
    </source>
</evidence>
<evidence type="ECO:0000256" key="5">
    <source>
        <dbReference type="SAM" id="SignalP"/>
    </source>
</evidence>
<gene>
    <name evidence="7" type="ORF">D3874_15885</name>
</gene>